<dbReference type="SUPFAM" id="SSF52091">
    <property type="entry name" value="SpoIIaa-like"/>
    <property type="match status" value="1"/>
</dbReference>
<reference evidence="2 3" key="1">
    <citation type="submission" date="2023-07" db="EMBL/GenBank/DDBJ databases">
        <title>Sequencing the genomes of 1000 actinobacteria strains.</title>
        <authorList>
            <person name="Klenk H.-P."/>
        </authorList>
    </citation>
    <scope>NUCLEOTIDE SEQUENCE [LARGE SCALE GENOMIC DNA]</scope>
    <source>
        <strain evidence="2 3">DSM 19426</strain>
    </source>
</reference>
<accession>A0ABU2BSH0</accession>
<dbReference type="Pfam" id="PF01740">
    <property type="entry name" value="STAS"/>
    <property type="match status" value="1"/>
</dbReference>
<dbReference type="PANTHER" id="PTHR11814">
    <property type="entry name" value="SULFATE TRANSPORTER"/>
    <property type="match status" value="1"/>
</dbReference>
<proteinExistence type="predicted"/>
<dbReference type="EMBL" id="JAVDYG010000001">
    <property type="protein sequence ID" value="MDR7361585.1"/>
    <property type="molecule type" value="Genomic_DNA"/>
</dbReference>
<organism evidence="2 3">
    <name type="scientific">Nocardioides marmoribigeumensis</name>
    <dbReference type="NCBI Taxonomy" id="433649"/>
    <lineage>
        <taxon>Bacteria</taxon>
        <taxon>Bacillati</taxon>
        <taxon>Actinomycetota</taxon>
        <taxon>Actinomycetes</taxon>
        <taxon>Propionibacteriales</taxon>
        <taxon>Nocardioidaceae</taxon>
        <taxon>Nocardioides</taxon>
    </lineage>
</organism>
<evidence type="ECO:0000259" key="1">
    <source>
        <dbReference type="PROSITE" id="PS50801"/>
    </source>
</evidence>
<feature type="domain" description="STAS" evidence="1">
    <location>
        <begin position="21"/>
        <end position="120"/>
    </location>
</feature>
<dbReference type="Gene3D" id="3.30.750.24">
    <property type="entry name" value="STAS domain"/>
    <property type="match status" value="1"/>
</dbReference>
<dbReference type="InterPro" id="IPR036513">
    <property type="entry name" value="STAS_dom_sf"/>
</dbReference>
<sequence>MLVATALVAWTPLAHEGLAGDSPLFFANAEDFRDRALRSVREQADPVRWFVLNTEADIEIDVTAADALEALRQELVEDGVVVALARLKQDLREELVATGFLDRVGEDRIFPTLPTAVAAFEAWSRAQG</sequence>
<name>A0ABU2BSH0_9ACTN</name>
<dbReference type="PROSITE" id="PS50801">
    <property type="entry name" value="STAS"/>
    <property type="match status" value="1"/>
</dbReference>
<dbReference type="InterPro" id="IPR001902">
    <property type="entry name" value="SLC26A/SulP_fam"/>
</dbReference>
<keyword evidence="3" id="KW-1185">Reference proteome</keyword>
<dbReference type="InterPro" id="IPR002645">
    <property type="entry name" value="STAS_dom"/>
</dbReference>
<dbReference type="RefSeq" id="WP_310299747.1">
    <property type="nucleotide sequence ID" value="NZ_BAAAPS010000007.1"/>
</dbReference>
<protein>
    <submittedName>
        <fullName evidence="2">MFS superfamily sulfate permease-like transporter</fullName>
    </submittedName>
</protein>
<dbReference type="CDD" id="cd07042">
    <property type="entry name" value="STAS_SulP_like_sulfate_transporter"/>
    <property type="match status" value="1"/>
</dbReference>
<evidence type="ECO:0000313" key="3">
    <source>
        <dbReference type="Proteomes" id="UP001183648"/>
    </source>
</evidence>
<evidence type="ECO:0000313" key="2">
    <source>
        <dbReference type="EMBL" id="MDR7361585.1"/>
    </source>
</evidence>
<comment type="caution">
    <text evidence="2">The sequence shown here is derived from an EMBL/GenBank/DDBJ whole genome shotgun (WGS) entry which is preliminary data.</text>
</comment>
<gene>
    <name evidence="2" type="ORF">J2S63_001138</name>
</gene>
<dbReference type="Proteomes" id="UP001183648">
    <property type="component" value="Unassembled WGS sequence"/>
</dbReference>